<dbReference type="InterPro" id="IPR001789">
    <property type="entry name" value="Sig_transdc_resp-reg_receiver"/>
</dbReference>
<dbReference type="InterPro" id="IPR018060">
    <property type="entry name" value="HTH_AraC"/>
</dbReference>
<evidence type="ECO:0000256" key="1">
    <source>
        <dbReference type="ARBA" id="ARBA00004496"/>
    </source>
</evidence>
<name>A0A4S4BNY8_9BACL</name>
<keyword evidence="6" id="KW-0238">DNA-binding</keyword>
<feature type="coiled-coil region" evidence="9">
    <location>
        <begin position="109"/>
        <end position="138"/>
    </location>
</feature>
<evidence type="ECO:0000256" key="9">
    <source>
        <dbReference type="SAM" id="Coils"/>
    </source>
</evidence>
<evidence type="ECO:0000259" key="11">
    <source>
        <dbReference type="PROSITE" id="PS50110"/>
    </source>
</evidence>
<dbReference type="SUPFAM" id="SSF46689">
    <property type="entry name" value="Homeodomain-like"/>
    <property type="match status" value="1"/>
</dbReference>
<accession>A0A4S4BNY8</accession>
<dbReference type="EMBL" id="SSOB01000024">
    <property type="protein sequence ID" value="THF76565.1"/>
    <property type="molecule type" value="Genomic_DNA"/>
</dbReference>
<dbReference type="Pfam" id="PF00072">
    <property type="entry name" value="Response_reg"/>
    <property type="match status" value="1"/>
</dbReference>
<dbReference type="SMART" id="SM00448">
    <property type="entry name" value="REC"/>
    <property type="match status" value="1"/>
</dbReference>
<dbReference type="InterPro" id="IPR041522">
    <property type="entry name" value="CdaR_GGDEF"/>
</dbReference>
<dbReference type="PANTHER" id="PTHR42713">
    <property type="entry name" value="HISTIDINE KINASE-RELATED"/>
    <property type="match status" value="1"/>
</dbReference>
<feature type="domain" description="HTH araC/xylS-type" evidence="10">
    <location>
        <begin position="444"/>
        <end position="543"/>
    </location>
</feature>
<dbReference type="GO" id="GO:0003700">
    <property type="term" value="F:DNA-binding transcription factor activity"/>
    <property type="evidence" value="ECO:0007669"/>
    <property type="project" value="InterPro"/>
</dbReference>
<sequence length="545" mass="61025">MYKLLIVDDEPTVRFGLRTYFDWASYGIEVAAEADDGDVALEVIDRQPPDLILTDVRMPNMDGITLSRLALERDPGVKIVFVSGHDDVDYLKSAMKLSAVDYIFKPVNLQELSSTVRRVVEELDADRAERELRREMQEKLKEGLPLLREKFLLSLIDSGAPKNDLRERIDFLGLDLPDDAGYWALVVSVDDLAEVAASRSVRDCQLLWYAALNVCQELIERHIGGYAIENRQGEFVGLLRVRAAGGNASDATEALIALAADIQANLQRWLKLGVTIGIGDRANDLCELPRAYKQAAEAAERKWYLGKNRIITMDSLEISAPEEEGWSKHAPEQNERLLAALKAADEARLAELLADVFANFARNRRDGLKYGRSVCLQIVLAVGQLLLELGAQTPELEASEAKLWSTLNEQETLGGMRLLLEAHLSAVCGRIRDKRSSKSLNVVDRVKTVIEEKYADGGLTAAEIAKEVYLSPTYVSLLFKQETGQTVNEYLTEVRIEKAKTLLRDPKYKFYDICYAIGYTDPSYFTKLFKKATGVTPSVYRQNHA</sequence>
<dbReference type="PANTHER" id="PTHR42713:SF3">
    <property type="entry name" value="TRANSCRIPTIONAL REGULATORY PROTEIN HPTR"/>
    <property type="match status" value="1"/>
</dbReference>
<dbReference type="CDD" id="cd17536">
    <property type="entry name" value="REC_YesN-like"/>
    <property type="match status" value="1"/>
</dbReference>
<feature type="domain" description="Response regulatory" evidence="11">
    <location>
        <begin position="3"/>
        <end position="120"/>
    </location>
</feature>
<dbReference type="GO" id="GO:0043565">
    <property type="term" value="F:sequence-specific DNA binding"/>
    <property type="evidence" value="ECO:0007669"/>
    <property type="project" value="InterPro"/>
</dbReference>
<evidence type="ECO:0000256" key="8">
    <source>
        <dbReference type="PROSITE-ProRule" id="PRU00169"/>
    </source>
</evidence>
<dbReference type="Gene3D" id="1.10.10.60">
    <property type="entry name" value="Homeodomain-like"/>
    <property type="match status" value="2"/>
</dbReference>
<dbReference type="OrthoDB" id="9794370at2"/>
<proteinExistence type="predicted"/>
<evidence type="ECO:0000256" key="7">
    <source>
        <dbReference type="ARBA" id="ARBA00023163"/>
    </source>
</evidence>
<dbReference type="GO" id="GO:0005737">
    <property type="term" value="C:cytoplasm"/>
    <property type="evidence" value="ECO:0007669"/>
    <property type="project" value="UniProtKB-SubCell"/>
</dbReference>
<keyword evidence="9" id="KW-0175">Coiled coil</keyword>
<keyword evidence="2" id="KW-0963">Cytoplasm</keyword>
<evidence type="ECO:0000259" key="10">
    <source>
        <dbReference type="PROSITE" id="PS01124"/>
    </source>
</evidence>
<dbReference type="Pfam" id="PF12833">
    <property type="entry name" value="HTH_18"/>
    <property type="match status" value="1"/>
</dbReference>
<dbReference type="GO" id="GO:0000160">
    <property type="term" value="P:phosphorelay signal transduction system"/>
    <property type="evidence" value="ECO:0007669"/>
    <property type="project" value="UniProtKB-KW"/>
</dbReference>
<evidence type="ECO:0000256" key="2">
    <source>
        <dbReference type="ARBA" id="ARBA00022490"/>
    </source>
</evidence>
<dbReference type="AlphaFoldDB" id="A0A4S4BNY8"/>
<evidence type="ECO:0000256" key="4">
    <source>
        <dbReference type="ARBA" id="ARBA00023012"/>
    </source>
</evidence>
<dbReference type="PROSITE" id="PS50110">
    <property type="entry name" value="RESPONSE_REGULATORY"/>
    <property type="match status" value="1"/>
</dbReference>
<dbReference type="Gene3D" id="3.40.50.2300">
    <property type="match status" value="1"/>
</dbReference>
<evidence type="ECO:0000256" key="3">
    <source>
        <dbReference type="ARBA" id="ARBA00022553"/>
    </source>
</evidence>
<evidence type="ECO:0000313" key="12">
    <source>
        <dbReference type="EMBL" id="THF76565.1"/>
    </source>
</evidence>
<evidence type="ECO:0000256" key="5">
    <source>
        <dbReference type="ARBA" id="ARBA00023015"/>
    </source>
</evidence>
<dbReference type="PROSITE" id="PS00041">
    <property type="entry name" value="HTH_ARAC_FAMILY_1"/>
    <property type="match status" value="1"/>
</dbReference>
<dbReference type="PROSITE" id="PS01124">
    <property type="entry name" value="HTH_ARAC_FAMILY_2"/>
    <property type="match status" value="1"/>
</dbReference>
<dbReference type="Proteomes" id="UP000310636">
    <property type="component" value="Unassembled WGS sequence"/>
</dbReference>
<dbReference type="SMART" id="SM00342">
    <property type="entry name" value="HTH_ARAC"/>
    <property type="match status" value="1"/>
</dbReference>
<organism evidence="12 13">
    <name type="scientific">Cohnella fermenti</name>
    <dbReference type="NCBI Taxonomy" id="2565925"/>
    <lineage>
        <taxon>Bacteria</taxon>
        <taxon>Bacillati</taxon>
        <taxon>Bacillota</taxon>
        <taxon>Bacilli</taxon>
        <taxon>Bacillales</taxon>
        <taxon>Paenibacillaceae</taxon>
        <taxon>Cohnella</taxon>
    </lineage>
</organism>
<dbReference type="InterPro" id="IPR020449">
    <property type="entry name" value="Tscrpt_reg_AraC-type_HTH"/>
</dbReference>
<dbReference type="InterPro" id="IPR051552">
    <property type="entry name" value="HptR"/>
</dbReference>
<keyword evidence="5" id="KW-0805">Transcription regulation</keyword>
<protein>
    <submittedName>
        <fullName evidence="12">Response regulator</fullName>
    </submittedName>
</protein>
<gene>
    <name evidence="12" type="ORF">E6C55_18705</name>
</gene>
<dbReference type="SUPFAM" id="SSF52172">
    <property type="entry name" value="CheY-like"/>
    <property type="match status" value="1"/>
</dbReference>
<dbReference type="InterPro" id="IPR018062">
    <property type="entry name" value="HTH_AraC-typ_CS"/>
</dbReference>
<comment type="subcellular location">
    <subcellularLocation>
        <location evidence="1">Cytoplasm</location>
    </subcellularLocation>
</comment>
<dbReference type="InterPro" id="IPR009057">
    <property type="entry name" value="Homeodomain-like_sf"/>
</dbReference>
<reference evidence="12 13" key="1">
    <citation type="submission" date="2019-04" db="EMBL/GenBank/DDBJ databases">
        <title>Cohnella sp. nov. isolated from preserved vegetables.</title>
        <authorList>
            <person name="Lin S.-Y."/>
            <person name="Hung M.-H."/>
            <person name="Young C.-C."/>
        </authorList>
    </citation>
    <scope>NUCLEOTIDE SEQUENCE [LARGE SCALE GENOMIC DNA]</scope>
    <source>
        <strain evidence="12 13">CC-MHH1044</strain>
    </source>
</reference>
<dbReference type="PRINTS" id="PR00032">
    <property type="entry name" value="HTHARAC"/>
</dbReference>
<evidence type="ECO:0000256" key="6">
    <source>
        <dbReference type="ARBA" id="ARBA00023125"/>
    </source>
</evidence>
<keyword evidence="4" id="KW-0902">Two-component regulatory system</keyword>
<evidence type="ECO:0000313" key="13">
    <source>
        <dbReference type="Proteomes" id="UP000310636"/>
    </source>
</evidence>
<keyword evidence="7" id="KW-0804">Transcription</keyword>
<dbReference type="Pfam" id="PF17853">
    <property type="entry name" value="GGDEF_2"/>
    <property type="match status" value="1"/>
</dbReference>
<feature type="modified residue" description="4-aspartylphosphate" evidence="8">
    <location>
        <position position="55"/>
    </location>
</feature>
<dbReference type="InterPro" id="IPR011006">
    <property type="entry name" value="CheY-like_superfamily"/>
</dbReference>
<comment type="caution">
    <text evidence="12">The sequence shown here is derived from an EMBL/GenBank/DDBJ whole genome shotgun (WGS) entry which is preliminary data.</text>
</comment>
<keyword evidence="13" id="KW-1185">Reference proteome</keyword>
<keyword evidence="3 8" id="KW-0597">Phosphoprotein</keyword>